<comment type="caution">
    <text evidence="2">The sequence shown here is derived from an EMBL/GenBank/DDBJ whole genome shotgun (WGS) entry which is preliminary data.</text>
</comment>
<keyword evidence="1" id="KW-0732">Signal</keyword>
<keyword evidence="2" id="KW-0378">Hydrolase</keyword>
<dbReference type="GO" id="GO:0006508">
    <property type="term" value="P:proteolysis"/>
    <property type="evidence" value="ECO:0007669"/>
    <property type="project" value="UniProtKB-KW"/>
</dbReference>
<dbReference type="SUPFAM" id="SSF50494">
    <property type="entry name" value="Trypsin-like serine proteases"/>
    <property type="match status" value="1"/>
</dbReference>
<reference evidence="2" key="1">
    <citation type="submission" date="2021-11" db="EMBL/GenBank/DDBJ databases">
        <title>Draft genome sequence of Alcaligenes endophyticus type strain CCUG 75668T.</title>
        <authorList>
            <person name="Salva-Serra F."/>
            <person name="Duran R.E."/>
            <person name="Seeger M."/>
            <person name="Moore E.R.B."/>
            <person name="Jaen-Luchoro D."/>
        </authorList>
    </citation>
    <scope>NUCLEOTIDE SEQUENCE</scope>
    <source>
        <strain evidence="2">CCUG 75668</strain>
    </source>
</reference>
<dbReference type="EMBL" id="JAJHNU010000001">
    <property type="protein sequence ID" value="MDN4120401.1"/>
    <property type="molecule type" value="Genomic_DNA"/>
</dbReference>
<dbReference type="Proteomes" id="UP001168613">
    <property type="component" value="Unassembled WGS sequence"/>
</dbReference>
<gene>
    <name evidence="2" type="ORF">LMS43_03755</name>
</gene>
<organism evidence="2 3">
    <name type="scientific">Alcaligenes endophyticus</name>
    <dbReference type="NCBI Taxonomy" id="1929088"/>
    <lineage>
        <taxon>Bacteria</taxon>
        <taxon>Pseudomonadati</taxon>
        <taxon>Pseudomonadota</taxon>
        <taxon>Betaproteobacteria</taxon>
        <taxon>Burkholderiales</taxon>
        <taxon>Alcaligenaceae</taxon>
        <taxon>Alcaligenes</taxon>
    </lineage>
</organism>
<dbReference type="Pfam" id="PF13365">
    <property type="entry name" value="Trypsin_2"/>
    <property type="match status" value="1"/>
</dbReference>
<name>A0ABT8EGJ6_9BURK</name>
<proteinExistence type="predicted"/>
<keyword evidence="2" id="KW-0645">Protease</keyword>
<accession>A0ABT8EGJ6</accession>
<sequence>MMRRYYSWRPVKGAALRCTHVAVLLCSLSSYSMAAPELPSAASLQTHATGVFLNSRGDVLTAYHAVQHCTSISTIKYRQVVPATLIAHHERHDLAVLQTSLQPYVSATFMQAAGSLKKGQPVFTQSYSELQRMEKRGQTLYNAVITADRELSMLSDVRPGASGGAVLGASGLLLGMVVERHIVAPRPAGKIMLSRPTGQLDEQAATRVRAVAADDIKLFLRQHHIPFQESDAAQLGHLQAQAPRAATLAVGILCHEPQ</sequence>
<feature type="chain" id="PRO_5045174082" evidence="1">
    <location>
        <begin position="35"/>
        <end position="258"/>
    </location>
</feature>
<dbReference type="GO" id="GO:0008233">
    <property type="term" value="F:peptidase activity"/>
    <property type="evidence" value="ECO:0007669"/>
    <property type="project" value="UniProtKB-KW"/>
</dbReference>
<evidence type="ECO:0000313" key="3">
    <source>
        <dbReference type="Proteomes" id="UP001168613"/>
    </source>
</evidence>
<feature type="signal peptide" evidence="1">
    <location>
        <begin position="1"/>
        <end position="34"/>
    </location>
</feature>
<keyword evidence="3" id="KW-1185">Reference proteome</keyword>
<dbReference type="InterPro" id="IPR009003">
    <property type="entry name" value="Peptidase_S1_PA"/>
</dbReference>
<evidence type="ECO:0000313" key="2">
    <source>
        <dbReference type="EMBL" id="MDN4120401.1"/>
    </source>
</evidence>
<dbReference type="Gene3D" id="2.40.10.120">
    <property type="match status" value="1"/>
</dbReference>
<protein>
    <submittedName>
        <fullName evidence="2">Serine protease</fullName>
    </submittedName>
</protein>
<evidence type="ECO:0000256" key="1">
    <source>
        <dbReference type="SAM" id="SignalP"/>
    </source>
</evidence>